<keyword evidence="3" id="KW-1185">Reference proteome</keyword>
<protein>
    <submittedName>
        <fullName evidence="2">Uncharacterized protein</fullName>
    </submittedName>
</protein>
<proteinExistence type="predicted"/>
<dbReference type="EMBL" id="KB456262">
    <property type="protein sequence ID" value="EMF14757.1"/>
    <property type="molecule type" value="Genomic_DNA"/>
</dbReference>
<dbReference type="HOGENOM" id="CLU_1644765_0_0_1"/>
<gene>
    <name evidence="2" type="ORF">SEPMUDRAFT_107035</name>
</gene>
<dbReference type="AlphaFoldDB" id="M3B4M9"/>
<feature type="region of interest" description="Disordered" evidence="1">
    <location>
        <begin position="141"/>
        <end position="161"/>
    </location>
</feature>
<evidence type="ECO:0000313" key="3">
    <source>
        <dbReference type="Proteomes" id="UP000016931"/>
    </source>
</evidence>
<name>M3B4M9_SPHMS</name>
<evidence type="ECO:0000256" key="1">
    <source>
        <dbReference type="SAM" id="MobiDB-lite"/>
    </source>
</evidence>
<reference evidence="2 3" key="1">
    <citation type="journal article" date="2012" name="PLoS Pathog.">
        <title>Diverse lifestyles and strategies of plant pathogenesis encoded in the genomes of eighteen Dothideomycetes fungi.</title>
        <authorList>
            <person name="Ohm R.A."/>
            <person name="Feau N."/>
            <person name="Henrissat B."/>
            <person name="Schoch C.L."/>
            <person name="Horwitz B.A."/>
            <person name="Barry K.W."/>
            <person name="Condon B.J."/>
            <person name="Copeland A.C."/>
            <person name="Dhillon B."/>
            <person name="Glaser F."/>
            <person name="Hesse C.N."/>
            <person name="Kosti I."/>
            <person name="LaButti K."/>
            <person name="Lindquist E.A."/>
            <person name="Lucas S."/>
            <person name="Salamov A.A."/>
            <person name="Bradshaw R.E."/>
            <person name="Ciuffetti L."/>
            <person name="Hamelin R.C."/>
            <person name="Kema G.H.J."/>
            <person name="Lawrence C."/>
            <person name="Scott J.A."/>
            <person name="Spatafora J.W."/>
            <person name="Turgeon B.G."/>
            <person name="de Wit P.J.G.M."/>
            <person name="Zhong S."/>
            <person name="Goodwin S.B."/>
            <person name="Grigoriev I.V."/>
        </authorList>
    </citation>
    <scope>NUCLEOTIDE SEQUENCE [LARGE SCALE GENOMIC DNA]</scope>
    <source>
        <strain evidence="2 3">SO2202</strain>
    </source>
</reference>
<feature type="region of interest" description="Disordered" evidence="1">
    <location>
        <begin position="32"/>
        <end position="53"/>
    </location>
</feature>
<feature type="compositionally biased region" description="Basic residues" evidence="1">
    <location>
        <begin position="145"/>
        <end position="161"/>
    </location>
</feature>
<dbReference type="RefSeq" id="XP_016762878.1">
    <property type="nucleotide sequence ID" value="XM_016900664.1"/>
</dbReference>
<evidence type="ECO:0000313" key="2">
    <source>
        <dbReference type="EMBL" id="EMF14757.1"/>
    </source>
</evidence>
<dbReference type="GeneID" id="27897801"/>
<accession>M3B4M9</accession>
<sequence length="161" mass="18323">MEHFSAKLEDYNTKLETHRAWLKNMIAINRAAPTPTTTSLEEEEEEEKQKQKDPFTTLLHNHDTKALTRILLDIQTKMEQEIARRVGLGEKISLKDGKRCLDEFFADVGGRGKGMSQETSDWLGRYFPRLEETVEGLCLGEGKGKGKKKGKEKRKMVGIDG</sequence>
<organism evidence="2 3">
    <name type="scientific">Sphaerulina musiva (strain SO2202)</name>
    <name type="common">Poplar stem canker fungus</name>
    <name type="synonym">Septoria musiva</name>
    <dbReference type="NCBI Taxonomy" id="692275"/>
    <lineage>
        <taxon>Eukaryota</taxon>
        <taxon>Fungi</taxon>
        <taxon>Dikarya</taxon>
        <taxon>Ascomycota</taxon>
        <taxon>Pezizomycotina</taxon>
        <taxon>Dothideomycetes</taxon>
        <taxon>Dothideomycetidae</taxon>
        <taxon>Mycosphaerellales</taxon>
        <taxon>Mycosphaerellaceae</taxon>
        <taxon>Sphaerulina</taxon>
    </lineage>
</organism>
<dbReference type="Proteomes" id="UP000016931">
    <property type="component" value="Unassembled WGS sequence"/>
</dbReference>